<keyword evidence="2" id="KW-0815">Transposition</keyword>
<organism evidence="6 7">
    <name type="scientific">Treponema bryantii</name>
    <dbReference type="NCBI Taxonomy" id="163"/>
    <lineage>
        <taxon>Bacteria</taxon>
        <taxon>Pseudomonadati</taxon>
        <taxon>Spirochaetota</taxon>
        <taxon>Spirochaetia</taxon>
        <taxon>Spirochaetales</taxon>
        <taxon>Treponemataceae</taxon>
        <taxon>Treponema</taxon>
    </lineage>
</organism>
<dbReference type="GO" id="GO:0006313">
    <property type="term" value="P:DNA transposition"/>
    <property type="evidence" value="ECO:0007669"/>
    <property type="project" value="InterPro"/>
</dbReference>
<dbReference type="InterPro" id="IPR002559">
    <property type="entry name" value="Transposase_11"/>
</dbReference>
<accession>A0A1H8ZXH1</accession>
<keyword evidence="4" id="KW-0233">DNA recombination</keyword>
<sequence>MVDKSDIQKALVIADRGYESYNNMAHIQEKGWFFLIRVKDGKAGIKDGLLLPEENEFDVDICLKLVRKQTNEIKELMKDKNKYRFIPHNASFDYLPEKTRKADPVIFYELKFRVVRFEIGTESYETVLTNLDKDAYPATELKRLYAARWGIETSFRDLKYTLGMLDFHSKKVMCIHQEIYAHLIMYNFSEMITSHVVIAKKQRKHTYKANFSVAVHMCRLFFYERASPPNLETIIARNLIPIRPERHRTRNLTTKIFHGFLYRVA</sequence>
<dbReference type="PANTHER" id="PTHR33258">
    <property type="entry name" value="TRANSPOSASE INSL FOR INSERTION SEQUENCE ELEMENT IS186A-RELATED"/>
    <property type="match status" value="1"/>
</dbReference>
<gene>
    <name evidence="6" type="ORF">SAMN04487977_101123</name>
</gene>
<name>A0A1H8ZXH1_9SPIR</name>
<keyword evidence="3" id="KW-0238">DNA-binding</keyword>
<evidence type="ECO:0000256" key="3">
    <source>
        <dbReference type="ARBA" id="ARBA00023125"/>
    </source>
</evidence>
<dbReference type="NCBIfam" id="NF033592">
    <property type="entry name" value="transpos_IS4_1"/>
    <property type="match status" value="1"/>
</dbReference>
<evidence type="ECO:0000256" key="4">
    <source>
        <dbReference type="ARBA" id="ARBA00023172"/>
    </source>
</evidence>
<evidence type="ECO:0000313" key="7">
    <source>
        <dbReference type="Proteomes" id="UP000182360"/>
    </source>
</evidence>
<dbReference type="AlphaFoldDB" id="A0A1H8ZXH1"/>
<dbReference type="Pfam" id="PF01609">
    <property type="entry name" value="DDE_Tnp_1"/>
    <property type="match status" value="1"/>
</dbReference>
<dbReference type="Gene3D" id="3.90.350.10">
    <property type="entry name" value="Transposase Inhibitor Protein From Tn5, Chain A, domain 1"/>
    <property type="match status" value="1"/>
</dbReference>
<protein>
    <submittedName>
        <fullName evidence="6">Transposase DDE domain-containing protein</fullName>
    </submittedName>
</protein>
<reference evidence="6 7" key="1">
    <citation type="submission" date="2016-10" db="EMBL/GenBank/DDBJ databases">
        <authorList>
            <person name="de Groot N.N."/>
        </authorList>
    </citation>
    <scope>NUCLEOTIDE SEQUENCE [LARGE SCALE GENOMIC DNA]</scope>
    <source>
        <strain evidence="6 7">B25</strain>
    </source>
</reference>
<evidence type="ECO:0000256" key="2">
    <source>
        <dbReference type="ARBA" id="ARBA00022578"/>
    </source>
</evidence>
<dbReference type="Proteomes" id="UP000182360">
    <property type="component" value="Unassembled WGS sequence"/>
</dbReference>
<comment type="similarity">
    <text evidence="1">Belongs to the transposase 11 family.</text>
</comment>
<proteinExistence type="inferred from homology"/>
<dbReference type="GO" id="GO:0003677">
    <property type="term" value="F:DNA binding"/>
    <property type="evidence" value="ECO:0007669"/>
    <property type="project" value="UniProtKB-KW"/>
</dbReference>
<keyword evidence="7" id="KW-1185">Reference proteome</keyword>
<evidence type="ECO:0000259" key="5">
    <source>
        <dbReference type="Pfam" id="PF01609"/>
    </source>
</evidence>
<dbReference type="RefSeq" id="WP_218141017.1">
    <property type="nucleotide sequence ID" value="NZ_AP025286.1"/>
</dbReference>
<dbReference type="InterPro" id="IPR012337">
    <property type="entry name" value="RNaseH-like_sf"/>
</dbReference>
<feature type="domain" description="Transposase IS4-like" evidence="5">
    <location>
        <begin position="8"/>
        <end position="188"/>
    </location>
</feature>
<dbReference type="GO" id="GO:0004803">
    <property type="term" value="F:transposase activity"/>
    <property type="evidence" value="ECO:0007669"/>
    <property type="project" value="InterPro"/>
</dbReference>
<dbReference type="SUPFAM" id="SSF53098">
    <property type="entry name" value="Ribonuclease H-like"/>
    <property type="match status" value="1"/>
</dbReference>
<dbReference type="EMBL" id="FOFU01000001">
    <property type="protein sequence ID" value="SEP68937.1"/>
    <property type="molecule type" value="Genomic_DNA"/>
</dbReference>
<evidence type="ECO:0000256" key="1">
    <source>
        <dbReference type="ARBA" id="ARBA00010075"/>
    </source>
</evidence>
<dbReference type="PANTHER" id="PTHR33258:SF1">
    <property type="entry name" value="TRANSPOSASE INSL FOR INSERTION SEQUENCE ELEMENT IS186A-RELATED"/>
    <property type="match status" value="1"/>
</dbReference>
<dbReference type="InterPro" id="IPR047952">
    <property type="entry name" value="Transpos_IS4"/>
</dbReference>
<evidence type="ECO:0000313" key="6">
    <source>
        <dbReference type="EMBL" id="SEP68937.1"/>
    </source>
</evidence>